<name>A0A0S3QRC0_THET7</name>
<reference evidence="3" key="1">
    <citation type="journal article" date="2018" name="Science">
        <title>A primordial and reversible TCA cycle in a facultatively chemolithoautotrophic thermophile.</title>
        <authorList>
            <person name="Nunoura T."/>
            <person name="Chikaraishi Y."/>
            <person name="Izaki R."/>
            <person name="Suwa T."/>
            <person name="Sato T."/>
            <person name="Harada T."/>
            <person name="Mori K."/>
            <person name="Kato Y."/>
            <person name="Miyazaki M."/>
            <person name="Shimamura S."/>
            <person name="Yanagawa K."/>
            <person name="Shuto A."/>
            <person name="Ohkouchi N."/>
            <person name="Fujita N."/>
            <person name="Takaki Y."/>
            <person name="Atomi H."/>
            <person name="Takai K."/>
        </authorList>
    </citation>
    <scope>NUCLEOTIDE SEQUENCE [LARGE SCALE GENOMIC DNA]</scope>
    <source>
        <strain evidence="3">DSM 17441 / JCM 13301 / NBRC 103674 / ABI70S6</strain>
    </source>
</reference>
<dbReference type="Proteomes" id="UP000063234">
    <property type="component" value="Chromosome"/>
</dbReference>
<protein>
    <submittedName>
        <fullName evidence="2">Uncharacterized protein</fullName>
    </submittedName>
</protein>
<sequence length="129" mass="14857">MKRWGSLLMVALFMVTAACSYTQKRENSVASAPRIQKAVMHPELTEQEKLIACNQCHKDVTPEVYEEWYNSVHGIANVKCFQCHGTFEDFHVTPELKKCEACHAKEVAHSPKDKRCWECHAAHRFTVHK</sequence>
<gene>
    <name evidence="2" type="ORF">TST_0074</name>
</gene>
<dbReference type="KEGG" id="ttk:TST_0074"/>
<dbReference type="Gene3D" id="3.90.10.10">
    <property type="entry name" value="Cytochrome C3"/>
    <property type="match status" value="1"/>
</dbReference>
<dbReference type="OrthoDB" id="9814800at2"/>
<dbReference type="AlphaFoldDB" id="A0A0S3QRC0"/>
<dbReference type="PROSITE" id="PS51257">
    <property type="entry name" value="PROKAR_LIPOPROTEIN"/>
    <property type="match status" value="1"/>
</dbReference>
<evidence type="ECO:0000313" key="2">
    <source>
        <dbReference type="EMBL" id="BAT70884.1"/>
    </source>
</evidence>
<organism evidence="2 3">
    <name type="scientific">Thermosulfidibacter takaii (strain DSM 17441 / JCM 13301 / NBRC 103674 / ABI70S6)</name>
    <dbReference type="NCBI Taxonomy" id="1298851"/>
    <lineage>
        <taxon>Bacteria</taxon>
        <taxon>Pseudomonadati</taxon>
        <taxon>Thermosulfidibacterota</taxon>
        <taxon>Thermosulfidibacteria</taxon>
        <taxon>Thermosulfidibacterales</taxon>
        <taxon>Thermosulfidibacteraceae</taxon>
    </lineage>
</organism>
<proteinExistence type="predicted"/>
<feature type="chain" id="PRO_5006616343" evidence="1">
    <location>
        <begin position="21"/>
        <end position="129"/>
    </location>
</feature>
<dbReference type="EMBL" id="AP013035">
    <property type="protein sequence ID" value="BAT70884.1"/>
    <property type="molecule type" value="Genomic_DNA"/>
</dbReference>
<keyword evidence="1" id="KW-0732">Signal</keyword>
<dbReference type="RefSeq" id="WP_068548598.1">
    <property type="nucleotide sequence ID" value="NZ_AP013035.1"/>
</dbReference>
<feature type="signal peptide" evidence="1">
    <location>
        <begin position="1"/>
        <end position="20"/>
    </location>
</feature>
<evidence type="ECO:0000313" key="3">
    <source>
        <dbReference type="Proteomes" id="UP000063234"/>
    </source>
</evidence>
<dbReference type="SUPFAM" id="SSF48695">
    <property type="entry name" value="Multiheme cytochromes"/>
    <property type="match status" value="1"/>
</dbReference>
<dbReference type="STRING" id="1298851.TST_0074"/>
<accession>A0A0S3QRC0</accession>
<evidence type="ECO:0000256" key="1">
    <source>
        <dbReference type="SAM" id="SignalP"/>
    </source>
</evidence>
<dbReference type="InterPro" id="IPR036280">
    <property type="entry name" value="Multihaem_cyt_sf"/>
</dbReference>
<keyword evidence="3" id="KW-1185">Reference proteome</keyword>